<dbReference type="Gene3D" id="2.40.240.20">
    <property type="entry name" value="Hypothetical PUA domain-like, domain 1"/>
    <property type="match status" value="1"/>
</dbReference>
<evidence type="ECO:0000256" key="6">
    <source>
        <dbReference type="ARBA" id="ARBA00047944"/>
    </source>
</evidence>
<name>A0A4Y1RZD5_PRUDU</name>
<dbReference type="Gene3D" id="3.40.1280.10">
    <property type="match status" value="1"/>
</dbReference>
<dbReference type="Pfam" id="PF00069">
    <property type="entry name" value="Pkinase"/>
    <property type="match status" value="1"/>
</dbReference>
<dbReference type="GO" id="GO:0007166">
    <property type="term" value="P:cell surface receptor signaling pathway"/>
    <property type="evidence" value="ECO:0007669"/>
    <property type="project" value="InterPro"/>
</dbReference>
<dbReference type="InterPro" id="IPR046886">
    <property type="entry name" value="RsmE_MTase_dom"/>
</dbReference>
<dbReference type="SUPFAM" id="SSF88697">
    <property type="entry name" value="PUA domain-like"/>
    <property type="match status" value="1"/>
</dbReference>
<sequence>MSVQSDSNSEGTWCCKAKKRTMSWKVLFFPLVSRLSKKESERSFLDNGSMLLEDLIASCDGKSNPIRCYSAAELMRATNNFDPSCIMENVSPYYQMFRGILDDRTIIIKKYITQEYINEDEARSCAIRDIIISMQMSTHKNALKLLGCCLEFSIPALVHENAAKGVLNNHGSLGTNENQSMLPWKTRLHIAKQLANALTYLHTAFPRPIIHRDLRSTCILLDDDYVPKLSNFSLSITIPPKQSHVEDSVKGTYGYADPNYMATGYITAKSDVYSFGVLLLVFLTQRAAFKNQAGKFETITADLKLHLSDVRIQIETTFSTSLGFLQARFSIIPRVKRKEEKKRSFWKNGSILLKDLIASCDGKSHPIRCYSAAEIIRATNNFDRSCIIDGVYSGMFRGILDDRTVIIKQHYNVDGAIRDIIISMQMSTHKNSLKLLGCCLEFDTPALVCENAGKGGLKFDGSLVVDNELLPWKTRLRIAKQLASALTYLHTAFPRPIIHRNVKSTCILLDDDYVPKLLDFSSSITIPPNQLYVEETYATGPLGYTDPSYEMHGKKSVKTDITPTSPAGGIVRVQGDEFWHMTRVLRLRTNDRVQLFNGKGGTLKGGRADWLVEKCTELGASSLTPLLTERSPTVSENRLDRLQRVNVAAAKQCQRLHEMILNPPKNINGLLPLVAESKLAFLAVAEGTPLVSALTSSGTESGGLIVVGPEGDFTEKEVNELMQAGAISVGLGPHRLRVETATVALLATLMLWSDSQKTCDT</sequence>
<dbReference type="PROSITE" id="PS50011">
    <property type="entry name" value="PROTEIN_KINASE_DOM"/>
    <property type="match status" value="2"/>
</dbReference>
<dbReference type="InterPro" id="IPR011009">
    <property type="entry name" value="Kinase-like_dom_sf"/>
</dbReference>
<dbReference type="GO" id="GO:0008168">
    <property type="term" value="F:methyltransferase activity"/>
    <property type="evidence" value="ECO:0007669"/>
    <property type="project" value="UniProtKB-KW"/>
</dbReference>
<dbReference type="CDD" id="cd18084">
    <property type="entry name" value="RsmE-like"/>
    <property type="match status" value="1"/>
</dbReference>
<dbReference type="SUPFAM" id="SSF75217">
    <property type="entry name" value="alpha/beta knot"/>
    <property type="match status" value="1"/>
</dbReference>
<evidence type="ECO:0000259" key="7">
    <source>
        <dbReference type="PROSITE" id="PS50011"/>
    </source>
</evidence>
<dbReference type="Gene3D" id="3.30.200.20">
    <property type="entry name" value="Phosphorylase Kinase, domain 1"/>
    <property type="match status" value="2"/>
</dbReference>
<feature type="domain" description="Protein kinase" evidence="7">
    <location>
        <begin position="72"/>
        <end position="368"/>
    </location>
</feature>
<protein>
    <recommendedName>
        <fullName evidence="2">16S rRNA (uracil(1498)-N(3))-methyltransferase</fullName>
        <ecNumber evidence="2">2.1.1.193</ecNumber>
    </recommendedName>
</protein>
<dbReference type="GO" id="GO:0005886">
    <property type="term" value="C:plasma membrane"/>
    <property type="evidence" value="ECO:0007669"/>
    <property type="project" value="TreeGrafter"/>
</dbReference>
<evidence type="ECO:0000256" key="4">
    <source>
        <dbReference type="ARBA" id="ARBA00022840"/>
    </source>
</evidence>
<dbReference type="SUPFAM" id="SSF56112">
    <property type="entry name" value="Protein kinase-like (PK-like)"/>
    <property type="match status" value="2"/>
</dbReference>
<accession>A0A4Y1RZD5</accession>
<dbReference type="InterPro" id="IPR006700">
    <property type="entry name" value="RsmE"/>
</dbReference>
<dbReference type="NCBIfam" id="TIGR00046">
    <property type="entry name" value="RsmE family RNA methyltransferase"/>
    <property type="match status" value="1"/>
</dbReference>
<gene>
    <name evidence="8" type="ORF">Prudu_022299</name>
</gene>
<dbReference type="InterPro" id="IPR015947">
    <property type="entry name" value="PUA-like_sf"/>
</dbReference>
<dbReference type="InterPro" id="IPR001245">
    <property type="entry name" value="Ser-Thr/Tyr_kinase_cat_dom"/>
</dbReference>
<keyword evidence="4" id="KW-0067">ATP-binding</keyword>
<keyword evidence="8" id="KW-0808">Transferase</keyword>
<reference evidence="8" key="1">
    <citation type="journal article" date="2019" name="Science">
        <title>Mutation of a bHLH transcription factor allowed almond domestication.</title>
        <authorList>
            <person name="Sanchez-Perez R."/>
            <person name="Pavan S."/>
            <person name="Mazzeo R."/>
            <person name="Moldovan C."/>
            <person name="Aiese Cigliano R."/>
            <person name="Del Cueto J."/>
            <person name="Ricciardi F."/>
            <person name="Lotti C."/>
            <person name="Ricciardi L."/>
            <person name="Dicenta F."/>
            <person name="Lopez-Marques R.L."/>
            <person name="Lindberg Moller B."/>
        </authorList>
    </citation>
    <scope>NUCLEOTIDE SEQUENCE</scope>
</reference>
<evidence type="ECO:0000313" key="8">
    <source>
        <dbReference type="EMBL" id="BBH09721.1"/>
    </source>
</evidence>
<keyword evidence="3" id="KW-0547">Nucleotide-binding</keyword>
<dbReference type="PANTHER" id="PTHR27005:SF466">
    <property type="entry name" value="NON-FUNCTIONAL PSEUDOKINASE ZED1-LIKE"/>
    <property type="match status" value="1"/>
</dbReference>
<dbReference type="AlphaFoldDB" id="A0A4Y1RZD5"/>
<dbReference type="GO" id="GO:0005524">
    <property type="term" value="F:ATP binding"/>
    <property type="evidence" value="ECO:0007669"/>
    <property type="project" value="UniProtKB-KW"/>
</dbReference>
<dbReference type="InterPro" id="IPR029026">
    <property type="entry name" value="tRNA_m1G_MTases_N"/>
</dbReference>
<dbReference type="GO" id="GO:0032259">
    <property type="term" value="P:methylation"/>
    <property type="evidence" value="ECO:0007669"/>
    <property type="project" value="UniProtKB-KW"/>
</dbReference>
<dbReference type="Gene3D" id="1.10.510.10">
    <property type="entry name" value="Transferase(Phosphotransferase) domain 1"/>
    <property type="match status" value="2"/>
</dbReference>
<dbReference type="PANTHER" id="PTHR27005">
    <property type="entry name" value="WALL-ASSOCIATED RECEPTOR KINASE-LIKE 21"/>
    <property type="match status" value="1"/>
</dbReference>
<dbReference type="EC" id="2.1.1.193" evidence="2"/>
<dbReference type="InterPro" id="IPR046887">
    <property type="entry name" value="RsmE_PUA-like"/>
</dbReference>
<evidence type="ECO:0000256" key="5">
    <source>
        <dbReference type="ARBA" id="ARBA00025699"/>
    </source>
</evidence>
<dbReference type="GO" id="GO:0004674">
    <property type="term" value="F:protein serine/threonine kinase activity"/>
    <property type="evidence" value="ECO:0007669"/>
    <property type="project" value="TreeGrafter"/>
</dbReference>
<comment type="function">
    <text evidence="5">Specifically methylates the N3 position of the uracil ring of uridine 1498 (m3U1498) in 16S rRNA. Acts on the fully assembled 30S ribosomal subunit.</text>
</comment>
<dbReference type="GO" id="GO:0006364">
    <property type="term" value="P:rRNA processing"/>
    <property type="evidence" value="ECO:0007669"/>
    <property type="project" value="InterPro"/>
</dbReference>
<dbReference type="InterPro" id="IPR045274">
    <property type="entry name" value="WAK-like"/>
</dbReference>
<evidence type="ECO:0000256" key="3">
    <source>
        <dbReference type="ARBA" id="ARBA00022741"/>
    </source>
</evidence>
<keyword evidence="8" id="KW-0489">Methyltransferase</keyword>
<feature type="domain" description="Protein kinase" evidence="7">
    <location>
        <begin position="381"/>
        <end position="660"/>
    </location>
</feature>
<comment type="catalytic activity">
    <reaction evidence="6">
        <text>uridine(1498) in 16S rRNA + S-adenosyl-L-methionine = N(3)-methyluridine(1498) in 16S rRNA + S-adenosyl-L-homocysteine + H(+)</text>
        <dbReference type="Rhea" id="RHEA:42920"/>
        <dbReference type="Rhea" id="RHEA-COMP:10283"/>
        <dbReference type="Rhea" id="RHEA-COMP:10284"/>
        <dbReference type="ChEBI" id="CHEBI:15378"/>
        <dbReference type="ChEBI" id="CHEBI:57856"/>
        <dbReference type="ChEBI" id="CHEBI:59789"/>
        <dbReference type="ChEBI" id="CHEBI:65315"/>
        <dbReference type="ChEBI" id="CHEBI:74502"/>
        <dbReference type="EC" id="2.1.1.193"/>
    </reaction>
</comment>
<evidence type="ECO:0000256" key="2">
    <source>
        <dbReference type="ARBA" id="ARBA00012328"/>
    </source>
</evidence>
<organism evidence="8">
    <name type="scientific">Prunus dulcis</name>
    <name type="common">Almond</name>
    <name type="synonym">Amygdalus dulcis</name>
    <dbReference type="NCBI Taxonomy" id="3755"/>
    <lineage>
        <taxon>Eukaryota</taxon>
        <taxon>Viridiplantae</taxon>
        <taxon>Streptophyta</taxon>
        <taxon>Embryophyta</taxon>
        <taxon>Tracheophyta</taxon>
        <taxon>Spermatophyta</taxon>
        <taxon>Magnoliopsida</taxon>
        <taxon>eudicotyledons</taxon>
        <taxon>Gunneridae</taxon>
        <taxon>Pentapetalae</taxon>
        <taxon>rosids</taxon>
        <taxon>fabids</taxon>
        <taxon>Rosales</taxon>
        <taxon>Rosaceae</taxon>
        <taxon>Amygdaloideae</taxon>
        <taxon>Amygdaleae</taxon>
        <taxon>Prunus</taxon>
    </lineage>
</organism>
<comment type="similarity">
    <text evidence="1">Belongs to the RNA methyltransferase RsmE family.</text>
</comment>
<dbReference type="Pfam" id="PF07714">
    <property type="entry name" value="PK_Tyr_Ser-Thr"/>
    <property type="match status" value="1"/>
</dbReference>
<dbReference type="InterPro" id="IPR000719">
    <property type="entry name" value="Prot_kinase_dom"/>
</dbReference>
<dbReference type="InterPro" id="IPR029028">
    <property type="entry name" value="Alpha/beta_knot_MTases"/>
</dbReference>
<evidence type="ECO:0000256" key="1">
    <source>
        <dbReference type="ARBA" id="ARBA00005528"/>
    </source>
</evidence>
<proteinExistence type="inferred from homology"/>
<dbReference type="EMBL" id="AP019304">
    <property type="protein sequence ID" value="BBH09721.1"/>
    <property type="molecule type" value="Genomic_DNA"/>
</dbReference>
<dbReference type="Pfam" id="PF20260">
    <property type="entry name" value="PUA_4"/>
    <property type="match status" value="1"/>
</dbReference>
<dbReference type="Pfam" id="PF04452">
    <property type="entry name" value="Methyltrans_RNA"/>
    <property type="match status" value="1"/>
</dbReference>